<evidence type="ECO:0000256" key="7">
    <source>
        <dbReference type="HAMAP-Rule" id="MF_00480"/>
    </source>
</evidence>
<dbReference type="HAMAP" id="MF_00480_B">
    <property type="entry name" value="Ribosomal_uS7_B"/>
    <property type="match status" value="1"/>
</dbReference>
<organism evidence="10">
    <name type="scientific">Caldilineaceae bacterium SB0664_bin_27</name>
    <dbReference type="NCBI Taxonomy" id="2605260"/>
    <lineage>
        <taxon>Bacteria</taxon>
        <taxon>Bacillati</taxon>
        <taxon>Chloroflexota</taxon>
        <taxon>Caldilineae</taxon>
        <taxon>Caldilineales</taxon>
        <taxon>Caldilineaceae</taxon>
    </lineage>
</organism>
<dbReference type="GO" id="GO:0019843">
    <property type="term" value="F:rRNA binding"/>
    <property type="evidence" value="ECO:0007669"/>
    <property type="project" value="UniProtKB-UniRule"/>
</dbReference>
<dbReference type="EMBL" id="VXRG01000006">
    <property type="protein sequence ID" value="MXY91940.1"/>
    <property type="molecule type" value="Genomic_DNA"/>
</dbReference>
<name>A0A6B0YM15_9CHLR</name>
<keyword evidence="5 7" id="KW-0689">Ribosomal protein</keyword>
<dbReference type="NCBIfam" id="TIGR01029">
    <property type="entry name" value="rpsG_bact"/>
    <property type="match status" value="1"/>
</dbReference>
<keyword evidence="3 7" id="KW-0699">rRNA-binding</keyword>
<dbReference type="InterPro" id="IPR036823">
    <property type="entry name" value="Ribosomal_uS7_dom_sf"/>
</dbReference>
<keyword evidence="2 7" id="KW-0820">tRNA-binding</keyword>
<dbReference type="PROSITE" id="PS00052">
    <property type="entry name" value="RIBOSOMAL_S7"/>
    <property type="match status" value="1"/>
</dbReference>
<evidence type="ECO:0000256" key="6">
    <source>
        <dbReference type="ARBA" id="ARBA00023274"/>
    </source>
</evidence>
<evidence type="ECO:0000256" key="1">
    <source>
        <dbReference type="ARBA" id="ARBA00007151"/>
    </source>
</evidence>
<dbReference type="GO" id="GO:0006412">
    <property type="term" value="P:translation"/>
    <property type="evidence" value="ECO:0007669"/>
    <property type="project" value="UniProtKB-UniRule"/>
</dbReference>
<dbReference type="CDD" id="cd14869">
    <property type="entry name" value="uS7_Bacteria"/>
    <property type="match status" value="1"/>
</dbReference>
<comment type="similarity">
    <text evidence="1 7 8">Belongs to the universal ribosomal protein uS7 family.</text>
</comment>
<evidence type="ECO:0000256" key="5">
    <source>
        <dbReference type="ARBA" id="ARBA00022980"/>
    </source>
</evidence>
<dbReference type="Pfam" id="PF00177">
    <property type="entry name" value="Ribosomal_S7"/>
    <property type="match status" value="1"/>
</dbReference>
<keyword evidence="6 7" id="KW-0687">Ribonucleoprotein</keyword>
<dbReference type="InterPro" id="IPR005717">
    <property type="entry name" value="Ribosomal_uS7_bac/org-type"/>
</dbReference>
<gene>
    <name evidence="7 10" type="primary">rpsG</name>
    <name evidence="10" type="ORF">F4Y42_00655</name>
</gene>
<evidence type="ECO:0000313" key="10">
    <source>
        <dbReference type="EMBL" id="MXY91940.1"/>
    </source>
</evidence>
<sequence>MPRRNRPEKRQVTPDPRHNSVVLAKFINNLMERGKKSLAARIVYTALDTIAERTNRPPLEVFEEALRNATPLVEVKPQRVGGATYQVPMEIRPDRRQALAMRWLIQNARGRSGRNMATRLANELLDTARGEGQTVRRREETHRMAEANQAFAHFARRR</sequence>
<dbReference type="GO" id="GO:0015935">
    <property type="term" value="C:small ribosomal subunit"/>
    <property type="evidence" value="ECO:0007669"/>
    <property type="project" value="InterPro"/>
</dbReference>
<reference evidence="10" key="1">
    <citation type="submission" date="2019-09" db="EMBL/GenBank/DDBJ databases">
        <title>Characterisation of the sponge microbiome using genome-centric metagenomics.</title>
        <authorList>
            <person name="Engelberts J.P."/>
            <person name="Robbins S.J."/>
            <person name="De Goeij J.M."/>
            <person name="Aranda M."/>
            <person name="Bell S.C."/>
            <person name="Webster N.S."/>
        </authorList>
    </citation>
    <scope>NUCLEOTIDE SEQUENCE</scope>
    <source>
        <strain evidence="10">SB0664_bin_27</strain>
    </source>
</reference>
<dbReference type="InterPro" id="IPR023798">
    <property type="entry name" value="Ribosomal_uS7_dom"/>
</dbReference>
<evidence type="ECO:0000256" key="3">
    <source>
        <dbReference type="ARBA" id="ARBA00022730"/>
    </source>
</evidence>
<dbReference type="AlphaFoldDB" id="A0A6B0YM15"/>
<accession>A0A6B0YM15</accession>
<comment type="caution">
    <text evidence="10">The sequence shown here is derived from an EMBL/GenBank/DDBJ whole genome shotgun (WGS) entry which is preliminary data.</text>
</comment>
<dbReference type="FunFam" id="1.10.455.10:FF:000001">
    <property type="entry name" value="30S ribosomal protein S7"/>
    <property type="match status" value="1"/>
</dbReference>
<comment type="function">
    <text evidence="7">One of the primary rRNA binding proteins, it binds directly to 16S rRNA where it nucleates assembly of the head domain of the 30S subunit. Is located at the subunit interface close to the decoding center, probably blocks exit of the E-site tRNA.</text>
</comment>
<protein>
    <recommendedName>
        <fullName evidence="7">Small ribosomal subunit protein uS7</fullName>
    </recommendedName>
</protein>
<evidence type="ECO:0000256" key="8">
    <source>
        <dbReference type="RuleBase" id="RU003619"/>
    </source>
</evidence>
<dbReference type="GO" id="GO:0000049">
    <property type="term" value="F:tRNA binding"/>
    <property type="evidence" value="ECO:0007669"/>
    <property type="project" value="UniProtKB-UniRule"/>
</dbReference>
<dbReference type="SUPFAM" id="SSF47973">
    <property type="entry name" value="Ribosomal protein S7"/>
    <property type="match status" value="1"/>
</dbReference>
<dbReference type="PIRSF" id="PIRSF002122">
    <property type="entry name" value="RPS7p_RPS7a_RPS5e_RPS7o"/>
    <property type="match status" value="1"/>
</dbReference>
<keyword evidence="4 7" id="KW-0694">RNA-binding</keyword>
<comment type="subunit">
    <text evidence="7">Part of the 30S ribosomal subunit. Contacts proteins S9 and S11.</text>
</comment>
<proteinExistence type="inferred from homology"/>
<evidence type="ECO:0000256" key="4">
    <source>
        <dbReference type="ARBA" id="ARBA00022884"/>
    </source>
</evidence>
<dbReference type="Gene3D" id="1.10.455.10">
    <property type="entry name" value="Ribosomal protein S7 domain"/>
    <property type="match status" value="1"/>
</dbReference>
<evidence type="ECO:0000256" key="2">
    <source>
        <dbReference type="ARBA" id="ARBA00022555"/>
    </source>
</evidence>
<dbReference type="InterPro" id="IPR000235">
    <property type="entry name" value="Ribosomal_uS7"/>
</dbReference>
<feature type="domain" description="Small ribosomal subunit protein uS7" evidence="9">
    <location>
        <begin position="2"/>
        <end position="149"/>
    </location>
</feature>
<dbReference type="PANTHER" id="PTHR11205">
    <property type="entry name" value="RIBOSOMAL PROTEIN S7"/>
    <property type="match status" value="1"/>
</dbReference>
<dbReference type="InterPro" id="IPR020606">
    <property type="entry name" value="Ribosomal_uS7_CS"/>
</dbReference>
<dbReference type="GO" id="GO:0003735">
    <property type="term" value="F:structural constituent of ribosome"/>
    <property type="evidence" value="ECO:0007669"/>
    <property type="project" value="InterPro"/>
</dbReference>
<evidence type="ECO:0000259" key="9">
    <source>
        <dbReference type="Pfam" id="PF00177"/>
    </source>
</evidence>